<proteinExistence type="inferred from homology"/>
<evidence type="ECO:0000256" key="6">
    <source>
        <dbReference type="SAM" id="Phobius"/>
    </source>
</evidence>
<keyword evidence="6" id="KW-0812">Transmembrane</keyword>
<keyword evidence="6" id="KW-1133">Transmembrane helix</keyword>
<evidence type="ECO:0000256" key="3">
    <source>
        <dbReference type="ARBA" id="ARBA00022514"/>
    </source>
</evidence>
<protein>
    <submittedName>
        <fullName evidence="8">Uncharacterized LOC115398089</fullName>
    </submittedName>
</protein>
<feature type="domain" description="THD" evidence="7">
    <location>
        <begin position="114"/>
        <end position="254"/>
    </location>
</feature>
<dbReference type="InParanoid" id="A0A672J9V9"/>
<evidence type="ECO:0000256" key="1">
    <source>
        <dbReference type="ARBA" id="ARBA00004370"/>
    </source>
</evidence>
<dbReference type="GO" id="GO:0005164">
    <property type="term" value="F:tumor necrosis factor receptor binding"/>
    <property type="evidence" value="ECO:0007669"/>
    <property type="project" value="InterPro"/>
</dbReference>
<dbReference type="FunCoup" id="A0A672J9V9">
    <property type="interactions" value="1016"/>
</dbReference>
<dbReference type="GO" id="GO:0005615">
    <property type="term" value="C:extracellular space"/>
    <property type="evidence" value="ECO:0007669"/>
    <property type="project" value="UniProtKB-KW"/>
</dbReference>
<dbReference type="Pfam" id="PF00229">
    <property type="entry name" value="TNF"/>
    <property type="match status" value="1"/>
</dbReference>
<evidence type="ECO:0000256" key="2">
    <source>
        <dbReference type="ARBA" id="ARBA00008670"/>
    </source>
</evidence>
<dbReference type="AlphaFoldDB" id="A0A672J9V9"/>
<evidence type="ECO:0000313" key="8">
    <source>
        <dbReference type="Ensembl" id="ENSSFAP00005050069.1"/>
    </source>
</evidence>
<evidence type="ECO:0000256" key="4">
    <source>
        <dbReference type="ARBA" id="ARBA00023136"/>
    </source>
</evidence>
<keyword evidence="9" id="KW-1185">Reference proteome</keyword>
<dbReference type="GO" id="GO:0005125">
    <property type="term" value="F:cytokine activity"/>
    <property type="evidence" value="ECO:0007669"/>
    <property type="project" value="UniProtKB-KW"/>
</dbReference>
<organism evidence="8 9">
    <name type="scientific">Salarias fasciatus</name>
    <name type="common">Jewelled blenny</name>
    <name type="synonym">Blennius fasciatus</name>
    <dbReference type="NCBI Taxonomy" id="181472"/>
    <lineage>
        <taxon>Eukaryota</taxon>
        <taxon>Metazoa</taxon>
        <taxon>Chordata</taxon>
        <taxon>Craniata</taxon>
        <taxon>Vertebrata</taxon>
        <taxon>Euteleostomi</taxon>
        <taxon>Actinopterygii</taxon>
        <taxon>Neopterygii</taxon>
        <taxon>Teleostei</taxon>
        <taxon>Neoteleostei</taxon>
        <taxon>Acanthomorphata</taxon>
        <taxon>Ovalentaria</taxon>
        <taxon>Blenniimorphae</taxon>
        <taxon>Blenniiformes</taxon>
        <taxon>Blennioidei</taxon>
        <taxon>Blenniidae</taxon>
        <taxon>Salariinae</taxon>
        <taxon>Salarias</taxon>
    </lineage>
</organism>
<reference evidence="8" key="1">
    <citation type="submission" date="2019-06" db="EMBL/GenBank/DDBJ databases">
        <authorList>
            <consortium name="Wellcome Sanger Institute Data Sharing"/>
        </authorList>
    </citation>
    <scope>NUCLEOTIDE SEQUENCE [LARGE SCALE GENOMIC DNA]</scope>
</reference>
<feature type="region of interest" description="Disordered" evidence="5">
    <location>
        <begin position="86"/>
        <end position="114"/>
    </location>
</feature>
<feature type="transmembrane region" description="Helical" evidence="6">
    <location>
        <begin position="53"/>
        <end position="77"/>
    </location>
</feature>
<reference evidence="8" key="3">
    <citation type="submission" date="2025-09" db="UniProtKB">
        <authorList>
            <consortium name="Ensembl"/>
        </authorList>
    </citation>
    <scope>IDENTIFICATION</scope>
</reference>
<dbReference type="SMART" id="SM00207">
    <property type="entry name" value="TNF"/>
    <property type="match status" value="1"/>
</dbReference>
<keyword evidence="3" id="KW-0202">Cytokine</keyword>
<dbReference type="Gene3D" id="2.60.120.40">
    <property type="match status" value="1"/>
</dbReference>
<dbReference type="OMA" id="QLSVWVQ"/>
<dbReference type="Proteomes" id="UP000472267">
    <property type="component" value="Chromosome 2"/>
</dbReference>
<dbReference type="PANTHER" id="PTHR11471">
    <property type="entry name" value="TUMOR NECROSIS FACTOR FAMILY MEMBER"/>
    <property type="match status" value="1"/>
</dbReference>
<dbReference type="GO" id="GO:0016020">
    <property type="term" value="C:membrane"/>
    <property type="evidence" value="ECO:0007669"/>
    <property type="project" value="UniProtKB-SubCell"/>
</dbReference>
<dbReference type="SUPFAM" id="SSF49842">
    <property type="entry name" value="TNF-like"/>
    <property type="match status" value="1"/>
</dbReference>
<comment type="similarity">
    <text evidence="2">Belongs to the tumor necrosis factor family.</text>
</comment>
<dbReference type="InterPro" id="IPR008983">
    <property type="entry name" value="Tumour_necrosis_fac-like_dom"/>
</dbReference>
<dbReference type="OrthoDB" id="8667946at2759"/>
<accession>A0A672J9V9</accession>
<name>A0A672J9V9_SALFA</name>
<sequence>MSWTSGLSSSSRTCSAMINTYQTSLAPPPVPPRDNRPVLIQAPLPSRGHSKPLIRFLVCVVVAHLFLSLAAFVYLYLKHHTEKSVQTEEKGGMTGLDSRSSSLSSEKRQTSTRVSANMVIDKRVTQPKKSAGHLEWDMKNSALKKIGYYAKSWLTIEQPGDYYVYSRVTFSRGDPVHPLVSMVKLRKDKNGEERVAMQAFCSLDSGDPSIPNMCTASQGGLITLETGNQLGVWVHNLSLVDYVETTTSFGMYKVWDS</sequence>
<dbReference type="InterPro" id="IPR006052">
    <property type="entry name" value="TNF_dom"/>
</dbReference>
<evidence type="ECO:0000313" key="9">
    <source>
        <dbReference type="Proteomes" id="UP000472267"/>
    </source>
</evidence>
<reference evidence="8" key="2">
    <citation type="submission" date="2025-08" db="UniProtKB">
        <authorList>
            <consortium name="Ensembl"/>
        </authorList>
    </citation>
    <scope>IDENTIFICATION</scope>
</reference>
<comment type="subcellular location">
    <subcellularLocation>
        <location evidence="1">Membrane</location>
    </subcellularLocation>
</comment>
<gene>
    <name evidence="8" type="primary">cd40lg</name>
</gene>
<dbReference type="GO" id="GO:0006955">
    <property type="term" value="P:immune response"/>
    <property type="evidence" value="ECO:0007669"/>
    <property type="project" value="InterPro"/>
</dbReference>
<dbReference type="PROSITE" id="PS50049">
    <property type="entry name" value="THD_2"/>
    <property type="match status" value="1"/>
</dbReference>
<dbReference type="PANTHER" id="PTHR11471:SF57">
    <property type="entry name" value="CD154"/>
    <property type="match status" value="1"/>
</dbReference>
<evidence type="ECO:0000259" key="7">
    <source>
        <dbReference type="PROSITE" id="PS50049"/>
    </source>
</evidence>
<evidence type="ECO:0000256" key="5">
    <source>
        <dbReference type="SAM" id="MobiDB-lite"/>
    </source>
</evidence>
<keyword evidence="4 6" id="KW-0472">Membrane</keyword>
<dbReference type="Ensembl" id="ENSSFAT00005051700.1">
    <property type="protein sequence ID" value="ENSSFAP00005050069.1"/>
    <property type="gene ID" value="ENSSFAG00005024169.1"/>
</dbReference>